<organism evidence="2 3">
    <name type="scientific">Natrarchaeobius chitinivorans</name>
    <dbReference type="NCBI Taxonomy" id="1679083"/>
    <lineage>
        <taxon>Archaea</taxon>
        <taxon>Methanobacteriati</taxon>
        <taxon>Methanobacteriota</taxon>
        <taxon>Stenosarchaea group</taxon>
        <taxon>Halobacteria</taxon>
        <taxon>Halobacteriales</taxon>
        <taxon>Natrialbaceae</taxon>
        <taxon>Natrarchaeobius</taxon>
    </lineage>
</organism>
<accession>A0A3N6PHX4</accession>
<dbReference type="Proteomes" id="UP000281431">
    <property type="component" value="Unassembled WGS sequence"/>
</dbReference>
<protein>
    <submittedName>
        <fullName evidence="2">Uncharacterized protein</fullName>
    </submittedName>
</protein>
<comment type="caution">
    <text evidence="2">The sequence shown here is derived from an EMBL/GenBank/DDBJ whole genome shotgun (WGS) entry which is preliminary data.</text>
</comment>
<evidence type="ECO:0000256" key="1">
    <source>
        <dbReference type="SAM" id="MobiDB-lite"/>
    </source>
</evidence>
<gene>
    <name evidence="2" type="ORF">EA472_10885</name>
</gene>
<reference evidence="2 3" key="1">
    <citation type="submission" date="2018-10" db="EMBL/GenBank/DDBJ databases">
        <title>Natrarchaeobius chitinivorans gen. nov., sp. nov., and Natrarchaeobius haloalkaliphilus sp. nov., alkaliphilic, chitin-utilizing haloarchaea from hypersaline alkaline lakes.</title>
        <authorList>
            <person name="Sorokin D.Y."/>
            <person name="Elcheninov A.G."/>
            <person name="Kostrikina N.A."/>
            <person name="Bale N.J."/>
            <person name="Sinninghe Damste J.S."/>
            <person name="Khijniak T.V."/>
            <person name="Kublanov I.V."/>
            <person name="Toshchakov S.V."/>
        </authorList>
    </citation>
    <scope>NUCLEOTIDE SEQUENCE [LARGE SCALE GENOMIC DNA]</scope>
    <source>
        <strain evidence="2 3">AArcht7</strain>
    </source>
</reference>
<keyword evidence="3" id="KW-1185">Reference proteome</keyword>
<evidence type="ECO:0000313" key="2">
    <source>
        <dbReference type="EMBL" id="RQH00350.1"/>
    </source>
</evidence>
<evidence type="ECO:0000313" key="3">
    <source>
        <dbReference type="Proteomes" id="UP000281431"/>
    </source>
</evidence>
<name>A0A3N6PHX4_NATCH</name>
<dbReference type="AlphaFoldDB" id="A0A3N6PHX4"/>
<sequence length="105" mass="12181">MPELFDRAGPPFSRTDRFPARGRRGSSPAGRRRDCPTAQTATHQELSARPNWVLENRPFASSYSSDETGPRRIRTSGGWRRTRRTDDREYRFPAHVVAVVRVRRR</sequence>
<feature type="region of interest" description="Disordered" evidence="1">
    <location>
        <begin position="1"/>
        <end position="84"/>
    </location>
</feature>
<dbReference type="EMBL" id="REFZ01000006">
    <property type="protein sequence ID" value="RQH00350.1"/>
    <property type="molecule type" value="Genomic_DNA"/>
</dbReference>
<proteinExistence type="predicted"/>